<accession>A0A533HZV0</accession>
<dbReference type="AlphaFoldDB" id="A0A533HZV0"/>
<reference evidence="3 4" key="1">
    <citation type="journal article" date="2017" name="Nat. Commun.">
        <title>In situ click chemistry generation of cyclooxygenase-2 inhibitors.</title>
        <authorList>
            <person name="Bhardwaj A."/>
            <person name="Kaur J."/>
            <person name="Wuest M."/>
            <person name="Wuest F."/>
        </authorList>
    </citation>
    <scope>NUCLEOTIDE SEQUENCE [LARGE SCALE GENOMIC DNA]</scope>
    <source>
        <strain evidence="3">S2_012_000_R3_94</strain>
    </source>
</reference>
<evidence type="ECO:0000256" key="1">
    <source>
        <dbReference type="SAM" id="MobiDB-lite"/>
    </source>
</evidence>
<evidence type="ECO:0000259" key="2">
    <source>
        <dbReference type="Pfam" id="PF19263"/>
    </source>
</evidence>
<feature type="region of interest" description="Disordered" evidence="1">
    <location>
        <begin position="50"/>
        <end position="90"/>
    </location>
</feature>
<feature type="compositionally biased region" description="Basic and acidic residues" evidence="1">
    <location>
        <begin position="78"/>
        <end position="90"/>
    </location>
</feature>
<evidence type="ECO:0000313" key="4">
    <source>
        <dbReference type="Proteomes" id="UP000315344"/>
    </source>
</evidence>
<protein>
    <recommendedName>
        <fullName evidence="2">NrS-1 polymerase-like helicase domain-containing protein</fullName>
    </recommendedName>
</protein>
<comment type="caution">
    <text evidence="3">The sequence shown here is derived from an EMBL/GenBank/DDBJ whole genome shotgun (WGS) entry which is preliminary data.</text>
</comment>
<dbReference type="InterPro" id="IPR045455">
    <property type="entry name" value="NrS-1_pol-like_helicase"/>
</dbReference>
<proteinExistence type="predicted"/>
<dbReference type="EMBL" id="VAFL01000039">
    <property type="protein sequence ID" value="TKW63072.1"/>
    <property type="molecule type" value="Genomic_DNA"/>
</dbReference>
<name>A0A533HZV0_PARDE</name>
<sequence length="538" mass="60581">MSHQYEDLPQYGDDETDYAALEEYRSNVVQMPQPGAPAMTPEQVQAALDAMPDGRSRVSFSQPTPAHKRPEHGANASELRREVESRKYDPDVAERNKRHLDAIMGLDAPDCATPADANIDYMRKNFVLVGGRLVLSLVDPTFAMKIDDAANHFTSITTDGMPGLEHTKRGADGVEKRAFAVWLAKPKKENIVQQMTFSPGKPKMFYHEKYGRVFNRYTPLSWDFSAVEDVTWFIDHLNNLWGRKAQLFLEWLAYGIQKPEATMELAFLHINETRGSGRSKAFEIIRKVYGRYAAPRLNLAEMLETKHNTEVDGNIFFAFDEILIEGVKRRKLAEAVKEFIDNGTKQVNPKGLAKYEVVVNSRVLLASNYINGLPIEKGDRRIVVHIGNLPRLDIATAQRLIAAAERKSFINSFAKFLMEYDVSGFNPGLVDVDDEDHARVVGATMSPEDKMIAEIINSGVSILTSDMLTQLAKNYGLRGMPKDTLSAMKDAGKVTAQRLRVDGKQTRCWVFRDHERWRSADGREVTAQVVSDRGLIDI</sequence>
<organism evidence="3 4">
    <name type="scientific">Paracoccus denitrificans</name>
    <dbReference type="NCBI Taxonomy" id="266"/>
    <lineage>
        <taxon>Bacteria</taxon>
        <taxon>Pseudomonadati</taxon>
        <taxon>Pseudomonadota</taxon>
        <taxon>Alphaproteobacteria</taxon>
        <taxon>Rhodobacterales</taxon>
        <taxon>Paracoccaceae</taxon>
        <taxon>Paracoccus</taxon>
    </lineage>
</organism>
<evidence type="ECO:0000313" key="3">
    <source>
        <dbReference type="EMBL" id="TKW63072.1"/>
    </source>
</evidence>
<dbReference type="Pfam" id="PF19263">
    <property type="entry name" value="DUF5906"/>
    <property type="match status" value="1"/>
</dbReference>
<feature type="domain" description="NrS-1 polymerase-like helicase" evidence="2">
    <location>
        <begin position="273"/>
        <end position="381"/>
    </location>
</feature>
<dbReference type="Proteomes" id="UP000315344">
    <property type="component" value="Unassembled WGS sequence"/>
</dbReference>
<gene>
    <name evidence="3" type="ORF">DI616_19950</name>
</gene>